<keyword evidence="7" id="KW-1185">Reference proteome</keyword>
<dbReference type="SUPFAM" id="SSF53850">
    <property type="entry name" value="Periplasmic binding protein-like II"/>
    <property type="match status" value="1"/>
</dbReference>
<dbReference type="InterPro" id="IPR036390">
    <property type="entry name" value="WH_DNA-bd_sf"/>
</dbReference>
<dbReference type="GO" id="GO:0003700">
    <property type="term" value="F:DNA-binding transcription factor activity"/>
    <property type="evidence" value="ECO:0007669"/>
    <property type="project" value="InterPro"/>
</dbReference>
<dbReference type="AlphaFoldDB" id="A0A1X9NEZ1"/>
<sequence>MDIKQLRYFSAIVRMGSFRKAAEAVHISQPALSLSIKGLESKLGVQLLERGSGKLVPTTFGKSLFEHAQKMDSLVQNALDDINQLKGIGEGQVRLGISPFVATTEMGSIIGRFISRYPRIQILTCHGIYSWSMSQLISGDIDFFFAEIPVDTQHPDAVHHELFRMPYKLVVGKQHPLAQKKQVSLEQVLDYRLAYGKDWAADIHGWSSAFAGNDIKQPESFIDVASSEFYVSLAKECDIIILNPMTSYIRQQVERGDLVKLNIPGTDFHTVIALVHRKQQSFSPAGQFVFDEIKEQISLLTSQIVG</sequence>
<dbReference type="FunFam" id="1.10.10.10:FF:000001">
    <property type="entry name" value="LysR family transcriptional regulator"/>
    <property type="match status" value="1"/>
</dbReference>
<evidence type="ECO:0000256" key="4">
    <source>
        <dbReference type="ARBA" id="ARBA00023163"/>
    </source>
</evidence>
<dbReference type="Gene3D" id="3.40.190.290">
    <property type="match status" value="1"/>
</dbReference>
<keyword evidence="4" id="KW-0804">Transcription</keyword>
<evidence type="ECO:0000256" key="2">
    <source>
        <dbReference type="ARBA" id="ARBA00023015"/>
    </source>
</evidence>
<dbReference type="PRINTS" id="PR00039">
    <property type="entry name" value="HTHLYSR"/>
</dbReference>
<dbReference type="PANTHER" id="PTHR30419:SF8">
    <property type="entry name" value="NITROGEN ASSIMILATION TRANSCRIPTIONAL ACTIVATOR-RELATED"/>
    <property type="match status" value="1"/>
</dbReference>
<dbReference type="PROSITE" id="PS50931">
    <property type="entry name" value="HTH_LYSR"/>
    <property type="match status" value="1"/>
</dbReference>
<name>A0A1X9NEZ1_9GAMM</name>
<evidence type="ECO:0000256" key="3">
    <source>
        <dbReference type="ARBA" id="ARBA00023125"/>
    </source>
</evidence>
<reference evidence="6 7" key="1">
    <citation type="submission" date="2016-11" db="EMBL/GenBank/DDBJ databases">
        <title>Trade-off between light-utilization and light-protection in marine flavobacteria.</title>
        <authorList>
            <person name="Kumagai Y."/>
        </authorList>
    </citation>
    <scope>NUCLEOTIDE SEQUENCE [LARGE SCALE GENOMIC DNA]</scope>
    <source>
        <strain evidence="6 7">NBRC 107125</strain>
    </source>
</reference>
<dbReference type="InterPro" id="IPR036388">
    <property type="entry name" value="WH-like_DNA-bd_sf"/>
</dbReference>
<organism evidence="6 7">
    <name type="scientific">Oceanicoccus sagamiensis</name>
    <dbReference type="NCBI Taxonomy" id="716816"/>
    <lineage>
        <taxon>Bacteria</taxon>
        <taxon>Pseudomonadati</taxon>
        <taxon>Pseudomonadota</taxon>
        <taxon>Gammaproteobacteria</taxon>
        <taxon>Cellvibrionales</taxon>
        <taxon>Spongiibacteraceae</taxon>
        <taxon>Oceanicoccus</taxon>
    </lineage>
</organism>
<dbReference type="InterPro" id="IPR005119">
    <property type="entry name" value="LysR_subst-bd"/>
</dbReference>
<keyword evidence="3" id="KW-0238">DNA-binding</keyword>
<dbReference type="KEGG" id="osg:BST96_17430"/>
<dbReference type="Pfam" id="PF00126">
    <property type="entry name" value="HTH_1"/>
    <property type="match status" value="1"/>
</dbReference>
<proteinExistence type="inferred from homology"/>
<dbReference type="SUPFAM" id="SSF46785">
    <property type="entry name" value="Winged helix' DNA-binding domain"/>
    <property type="match status" value="1"/>
</dbReference>
<evidence type="ECO:0000313" key="7">
    <source>
        <dbReference type="Proteomes" id="UP000193450"/>
    </source>
</evidence>
<comment type="similarity">
    <text evidence="1">Belongs to the LysR transcriptional regulatory family.</text>
</comment>
<dbReference type="RefSeq" id="WP_169714032.1">
    <property type="nucleotide sequence ID" value="NZ_CP019343.1"/>
</dbReference>
<keyword evidence="2" id="KW-0805">Transcription regulation</keyword>
<evidence type="ECO:0000259" key="5">
    <source>
        <dbReference type="PROSITE" id="PS50931"/>
    </source>
</evidence>
<dbReference type="STRING" id="716816.BST96_17430"/>
<protein>
    <recommendedName>
        <fullName evidence="5">HTH lysR-type domain-containing protein</fullName>
    </recommendedName>
</protein>
<dbReference type="CDD" id="cd05466">
    <property type="entry name" value="PBP2_LTTR_substrate"/>
    <property type="match status" value="1"/>
</dbReference>
<dbReference type="InterPro" id="IPR000847">
    <property type="entry name" value="LysR_HTH_N"/>
</dbReference>
<dbReference type="Gene3D" id="1.10.10.10">
    <property type="entry name" value="Winged helix-like DNA-binding domain superfamily/Winged helix DNA-binding domain"/>
    <property type="match status" value="1"/>
</dbReference>
<gene>
    <name evidence="6" type="ORF">BST96_17430</name>
</gene>
<dbReference type="PANTHER" id="PTHR30419">
    <property type="entry name" value="HTH-TYPE TRANSCRIPTIONAL REGULATOR YBHD"/>
    <property type="match status" value="1"/>
</dbReference>
<dbReference type="GO" id="GO:0005829">
    <property type="term" value="C:cytosol"/>
    <property type="evidence" value="ECO:0007669"/>
    <property type="project" value="TreeGrafter"/>
</dbReference>
<evidence type="ECO:0000256" key="1">
    <source>
        <dbReference type="ARBA" id="ARBA00009437"/>
    </source>
</evidence>
<accession>A0A1X9NEZ1</accession>
<evidence type="ECO:0000313" key="6">
    <source>
        <dbReference type="EMBL" id="ARN75731.1"/>
    </source>
</evidence>
<dbReference type="GO" id="GO:0003677">
    <property type="term" value="F:DNA binding"/>
    <property type="evidence" value="ECO:0007669"/>
    <property type="project" value="UniProtKB-KW"/>
</dbReference>
<feature type="domain" description="HTH lysR-type" evidence="5">
    <location>
        <begin position="1"/>
        <end position="58"/>
    </location>
</feature>
<dbReference type="Pfam" id="PF03466">
    <property type="entry name" value="LysR_substrate"/>
    <property type="match status" value="1"/>
</dbReference>
<dbReference type="EMBL" id="CP019343">
    <property type="protein sequence ID" value="ARN75731.1"/>
    <property type="molecule type" value="Genomic_DNA"/>
</dbReference>
<dbReference type="InterPro" id="IPR050950">
    <property type="entry name" value="HTH-type_LysR_regulators"/>
</dbReference>
<dbReference type="Proteomes" id="UP000193450">
    <property type="component" value="Chromosome"/>
</dbReference>